<evidence type="ECO:0008006" key="4">
    <source>
        <dbReference type="Google" id="ProtNLM"/>
    </source>
</evidence>
<feature type="signal peptide" evidence="1">
    <location>
        <begin position="1"/>
        <end position="36"/>
    </location>
</feature>
<reference evidence="2 3" key="1">
    <citation type="submission" date="2018-06" db="EMBL/GenBank/DDBJ databases">
        <title>Genomic Encyclopedia of Type Strains, Phase IV (KMG-IV): sequencing the most valuable type-strain genomes for metagenomic binning, comparative biology and taxonomic classification.</title>
        <authorList>
            <person name="Goeker M."/>
        </authorList>
    </citation>
    <scope>NUCLEOTIDE SEQUENCE [LARGE SCALE GENOMIC DNA]</scope>
    <source>
        <strain evidence="2 3">DSM 44599</strain>
    </source>
</reference>
<feature type="chain" id="PRO_5016669270" description="Ig-like domain-containing protein" evidence="1">
    <location>
        <begin position="37"/>
        <end position="144"/>
    </location>
</feature>
<keyword evidence="1" id="KW-0732">Signal</keyword>
<dbReference type="RefSeq" id="WP_228791446.1">
    <property type="nucleotide sequence ID" value="NZ_CP107943.1"/>
</dbReference>
<evidence type="ECO:0000256" key="1">
    <source>
        <dbReference type="SAM" id="SignalP"/>
    </source>
</evidence>
<comment type="caution">
    <text evidence="2">The sequence shown here is derived from an EMBL/GenBank/DDBJ whole genome shotgun (WGS) entry which is preliminary data.</text>
</comment>
<sequence>MSMTAPHRPLRRAGFGLTAFGAMTAVAVLTAPHASAWVGNLEVSGKDHTVGCTYTLTASVEVDRVSTVKFTDNGKEIPGSPVAPSLLSNKVSIKWTPSTPGAHKLEARQILISDSITVQVAEGASSGSAGGCGGLLGGLIPGSS</sequence>
<organism evidence="2 3">
    <name type="scientific">Nocardia puris</name>
    <dbReference type="NCBI Taxonomy" id="208602"/>
    <lineage>
        <taxon>Bacteria</taxon>
        <taxon>Bacillati</taxon>
        <taxon>Actinomycetota</taxon>
        <taxon>Actinomycetes</taxon>
        <taxon>Mycobacteriales</taxon>
        <taxon>Nocardiaceae</taxon>
        <taxon>Nocardia</taxon>
    </lineage>
</organism>
<protein>
    <recommendedName>
        <fullName evidence="4">Ig-like domain-containing protein</fullName>
    </recommendedName>
</protein>
<dbReference type="Proteomes" id="UP000252586">
    <property type="component" value="Unassembled WGS sequence"/>
</dbReference>
<proteinExistence type="predicted"/>
<dbReference type="AlphaFoldDB" id="A0A366DHF0"/>
<gene>
    <name evidence="2" type="ORF">DFR74_107195</name>
</gene>
<evidence type="ECO:0000313" key="3">
    <source>
        <dbReference type="Proteomes" id="UP000252586"/>
    </source>
</evidence>
<evidence type="ECO:0000313" key="2">
    <source>
        <dbReference type="EMBL" id="RBO89517.1"/>
    </source>
</evidence>
<keyword evidence="3" id="KW-1185">Reference proteome</keyword>
<dbReference type="EMBL" id="QNRE01000007">
    <property type="protein sequence ID" value="RBO89517.1"/>
    <property type="molecule type" value="Genomic_DNA"/>
</dbReference>
<name>A0A366DHF0_9NOCA</name>
<accession>A0A366DHF0</accession>